<dbReference type="Proteomes" id="UP001562354">
    <property type="component" value="Unassembled WGS sequence"/>
</dbReference>
<dbReference type="InterPro" id="IPR017956">
    <property type="entry name" value="AT_hook_DNA-bd_motif"/>
</dbReference>
<gene>
    <name evidence="2" type="ORF">AAFC00_002348</name>
</gene>
<dbReference type="Pfam" id="PF02178">
    <property type="entry name" value="AT_hook"/>
    <property type="match status" value="3"/>
</dbReference>
<sequence>MADSAISPEGNESPATTTLTTTATPNRKRGRPRKSDVDAVQPPSESSSAVKKPRGRPRKYHTEADFAEAKRRYRQTHKSKAKQRLSGGGDAGRVGEDRQGDSDDDSIVGAILAAADSEETPPPESVDHAVRNGQDTFPTSYQPPDDKEHYGTAREIELGDRYSRLWIKYKELESKCDRMSKINEELSEILSGSIASILKRLDELPVSETGTQEDLIFTLKDEHSAIIEKLASASSKPQKATLETGSSNVPAKRKRGRPSKASKAAEAIENATKVETQSETVSRAENAEREITSLENGSPQYAPSRTFASINKYTT</sequence>
<feature type="compositionally biased region" description="Basic and acidic residues" evidence="1">
    <location>
        <begin position="144"/>
        <end position="153"/>
    </location>
</feature>
<feature type="compositionally biased region" description="Polar residues" evidence="1">
    <location>
        <begin position="273"/>
        <end position="283"/>
    </location>
</feature>
<feature type="compositionally biased region" description="Basic and acidic residues" evidence="1">
    <location>
        <begin position="60"/>
        <end position="70"/>
    </location>
</feature>
<feature type="region of interest" description="Disordered" evidence="1">
    <location>
        <begin position="230"/>
        <end position="315"/>
    </location>
</feature>
<dbReference type="GeneID" id="95976050"/>
<dbReference type="PRINTS" id="PR00929">
    <property type="entry name" value="ATHOOK"/>
</dbReference>
<evidence type="ECO:0000313" key="2">
    <source>
        <dbReference type="EMBL" id="KAL1305470.1"/>
    </source>
</evidence>
<proteinExistence type="predicted"/>
<organism evidence="2 3">
    <name type="scientific">Neodothiora populina</name>
    <dbReference type="NCBI Taxonomy" id="2781224"/>
    <lineage>
        <taxon>Eukaryota</taxon>
        <taxon>Fungi</taxon>
        <taxon>Dikarya</taxon>
        <taxon>Ascomycota</taxon>
        <taxon>Pezizomycotina</taxon>
        <taxon>Dothideomycetes</taxon>
        <taxon>Dothideomycetidae</taxon>
        <taxon>Dothideales</taxon>
        <taxon>Dothioraceae</taxon>
        <taxon>Neodothiora</taxon>
    </lineage>
</organism>
<dbReference type="EMBL" id="JBFMKM010000007">
    <property type="protein sequence ID" value="KAL1305470.1"/>
    <property type="molecule type" value="Genomic_DNA"/>
</dbReference>
<comment type="caution">
    <text evidence="2">The sequence shown here is derived from an EMBL/GenBank/DDBJ whole genome shotgun (WGS) entry which is preliminary data.</text>
</comment>
<reference evidence="2 3" key="1">
    <citation type="submission" date="2024-07" db="EMBL/GenBank/DDBJ databases">
        <title>Draft sequence of the Neodothiora populina.</title>
        <authorList>
            <person name="Drown D.D."/>
            <person name="Schuette U.S."/>
            <person name="Buechlein A.B."/>
            <person name="Rusch D.R."/>
            <person name="Winton L.W."/>
            <person name="Adams G.A."/>
        </authorList>
    </citation>
    <scope>NUCLEOTIDE SEQUENCE [LARGE SCALE GENOMIC DNA]</scope>
    <source>
        <strain evidence="2 3">CPC 39397</strain>
    </source>
</reference>
<dbReference type="RefSeq" id="XP_069201743.1">
    <property type="nucleotide sequence ID" value="XM_069341653.1"/>
</dbReference>
<evidence type="ECO:0000256" key="1">
    <source>
        <dbReference type="SAM" id="MobiDB-lite"/>
    </source>
</evidence>
<keyword evidence="3" id="KW-1185">Reference proteome</keyword>
<evidence type="ECO:0000313" key="3">
    <source>
        <dbReference type="Proteomes" id="UP001562354"/>
    </source>
</evidence>
<feature type="compositionally biased region" description="Basic residues" evidence="1">
    <location>
        <begin position="71"/>
        <end position="83"/>
    </location>
</feature>
<protein>
    <submittedName>
        <fullName evidence="2">Uncharacterized protein</fullName>
    </submittedName>
</protein>
<feature type="compositionally biased region" description="Low complexity" evidence="1">
    <location>
        <begin position="15"/>
        <end position="24"/>
    </location>
</feature>
<feature type="compositionally biased region" description="Polar residues" evidence="1">
    <location>
        <begin position="293"/>
        <end position="315"/>
    </location>
</feature>
<name>A0ABR3PIB8_9PEZI</name>
<accession>A0ABR3PIB8</accession>
<feature type="compositionally biased region" description="Polar residues" evidence="1">
    <location>
        <begin position="232"/>
        <end position="249"/>
    </location>
</feature>
<feature type="compositionally biased region" description="Polar residues" evidence="1">
    <location>
        <begin position="133"/>
        <end position="142"/>
    </location>
</feature>
<dbReference type="SMART" id="SM00384">
    <property type="entry name" value="AT_hook"/>
    <property type="match status" value="3"/>
</dbReference>
<feature type="compositionally biased region" description="Basic residues" evidence="1">
    <location>
        <begin position="251"/>
        <end position="260"/>
    </location>
</feature>
<feature type="region of interest" description="Disordered" evidence="1">
    <location>
        <begin position="1"/>
        <end position="153"/>
    </location>
</feature>